<keyword evidence="4" id="KW-0413">Isomerase</keyword>
<dbReference type="PRINTS" id="PR00421">
    <property type="entry name" value="THIOREDOXIN"/>
</dbReference>
<feature type="domain" description="Protein kinase" evidence="2">
    <location>
        <begin position="1"/>
        <end position="162"/>
    </location>
</feature>
<reference evidence="4 5" key="1">
    <citation type="submission" date="2008-07" db="EMBL/GenBank/DDBJ databases">
        <authorList>
            <person name="El-Sayed N."/>
            <person name="Caler E."/>
            <person name="Inman J."/>
            <person name="Amedeo P."/>
            <person name="Hass B."/>
            <person name="Wortman J."/>
        </authorList>
    </citation>
    <scope>NUCLEOTIDE SEQUENCE [LARGE SCALE GENOMIC DNA]</scope>
    <source>
        <strain evidence="5">ATCC 50983 / TXsc</strain>
    </source>
</reference>
<dbReference type="GO" id="GO:0003756">
    <property type="term" value="F:protein disulfide isomerase activity"/>
    <property type="evidence" value="ECO:0007669"/>
    <property type="project" value="TreeGrafter"/>
</dbReference>
<dbReference type="PROSITE" id="PS51352">
    <property type="entry name" value="THIOREDOXIN_2"/>
    <property type="match status" value="2"/>
</dbReference>
<dbReference type="InterPro" id="IPR011009">
    <property type="entry name" value="Kinase-like_dom_sf"/>
</dbReference>
<feature type="domain" description="Thioredoxin" evidence="3">
    <location>
        <begin position="171"/>
        <end position="289"/>
    </location>
</feature>
<dbReference type="GeneID" id="9037396"/>
<dbReference type="SMART" id="SM00220">
    <property type="entry name" value="S_TKc"/>
    <property type="match status" value="1"/>
</dbReference>
<dbReference type="InterPro" id="IPR036249">
    <property type="entry name" value="Thioredoxin-like_sf"/>
</dbReference>
<dbReference type="GO" id="GO:0034976">
    <property type="term" value="P:response to endoplasmic reticulum stress"/>
    <property type="evidence" value="ECO:0007669"/>
    <property type="project" value="TreeGrafter"/>
</dbReference>
<sequence>MPTITTQHLHQWFSALEVLHCDLKSSNVLISESWEVKICDFGLSFMTGESNRDARLPLGCVGTHHWMAPEILRGEEYSQYADVYSFGMILWEMVYRMIPYAHLSALQVIGIVGYGHRVHHHGPSRPLLPMDDCPMPLRNIMMRSLRYVPATRHTLLGRVPLLGVVRELIQSTLLQTIRQLSESDLDNDIPLSGVSLVMFYAPQCPYCQSFKPFFENAVEKLAMHDPPIRFGMLDGIQYPNAISKHEIPYYPTVKLFIDSQAYQLPLSEMDVGDPKCAAKVVNWVNRFTDKNHVMESVGDLDKFAENNPFLAIGLFDKEQDGEFFKHSTMHFDDVFFATAYGEVAVEIVDHLYNRRKISSKPPGFPAIILLYHHDHHHAIYHGELEYHKVDRFILSRRVPSMTEYTPEGAETLLSSGMPVLYLIRDKDTQAGKEAEADLREISRDLAGSVLSAVCDTSGGHHIDNLLNELGVDPRDAKENPIVRILYHPSREAKHVSFFDSSVLKFRPLEDVSSRRTKLDKSYYRSLVRHFDEGRLHPYRRSEPVPEYWGNEGVLQVVADNFDDIVMNDEQDVLVNFFAPWCGHCRQLSPIYSALGEKVKHLRSTLKIVKVDATQNELSFKVDAFPTILLYPAGRKYSPVEFHGRRTVENFIEFLKSNAVHKIIDKPAVYDAYGNIVENPEEL</sequence>
<proteinExistence type="inferred from homology"/>
<feature type="domain" description="Thioredoxin" evidence="3">
    <location>
        <begin position="535"/>
        <end position="659"/>
    </location>
</feature>
<dbReference type="Proteomes" id="UP000007800">
    <property type="component" value="Unassembled WGS sequence"/>
</dbReference>
<evidence type="ECO:0000259" key="2">
    <source>
        <dbReference type="PROSITE" id="PS50011"/>
    </source>
</evidence>
<keyword evidence="5" id="KW-1185">Reference proteome</keyword>
<comment type="similarity">
    <text evidence="1">Belongs to the protein disulfide isomerase family.</text>
</comment>
<dbReference type="CDD" id="cd02995">
    <property type="entry name" value="PDI_a_PDI_a'_C"/>
    <property type="match status" value="1"/>
</dbReference>
<dbReference type="GO" id="GO:0005524">
    <property type="term" value="F:ATP binding"/>
    <property type="evidence" value="ECO:0007669"/>
    <property type="project" value="InterPro"/>
</dbReference>
<name>C5LZK6_PERM5</name>
<protein>
    <submittedName>
        <fullName evidence="4">Protein disulfide isomerase, putative</fullName>
    </submittedName>
</protein>
<dbReference type="EMBL" id="GG686915">
    <property type="protein sequence ID" value="EEQ97841.1"/>
    <property type="molecule type" value="Genomic_DNA"/>
</dbReference>
<dbReference type="SUPFAM" id="SSF56112">
    <property type="entry name" value="Protein kinase-like (PK-like)"/>
    <property type="match status" value="1"/>
</dbReference>
<dbReference type="GO" id="GO:0004672">
    <property type="term" value="F:protein kinase activity"/>
    <property type="evidence" value="ECO:0007669"/>
    <property type="project" value="InterPro"/>
</dbReference>
<dbReference type="OrthoDB" id="72053at2759"/>
<gene>
    <name evidence="4" type="ORF">Pmar_PMAR003865</name>
</gene>
<evidence type="ECO:0000313" key="4">
    <source>
        <dbReference type="EMBL" id="EEQ97841.1"/>
    </source>
</evidence>
<dbReference type="InterPro" id="IPR008271">
    <property type="entry name" value="Ser/Thr_kinase_AS"/>
</dbReference>
<dbReference type="SUPFAM" id="SSF52833">
    <property type="entry name" value="Thioredoxin-like"/>
    <property type="match status" value="2"/>
</dbReference>
<dbReference type="CDD" id="cd02961">
    <property type="entry name" value="PDI_a_family"/>
    <property type="match status" value="1"/>
</dbReference>
<evidence type="ECO:0000259" key="3">
    <source>
        <dbReference type="PROSITE" id="PS51352"/>
    </source>
</evidence>
<dbReference type="InParanoid" id="C5LZK6"/>
<dbReference type="Gene3D" id="3.40.30.10">
    <property type="entry name" value="Glutaredoxin"/>
    <property type="match status" value="3"/>
</dbReference>
<dbReference type="Pfam" id="PF13848">
    <property type="entry name" value="Thioredoxin_6"/>
    <property type="match status" value="1"/>
</dbReference>
<dbReference type="Pfam" id="PF00069">
    <property type="entry name" value="Pkinase"/>
    <property type="match status" value="1"/>
</dbReference>
<accession>C5LZK6</accession>
<dbReference type="GO" id="GO:0006457">
    <property type="term" value="P:protein folding"/>
    <property type="evidence" value="ECO:0007669"/>
    <property type="project" value="TreeGrafter"/>
</dbReference>
<dbReference type="PANTHER" id="PTHR18929">
    <property type="entry name" value="PROTEIN DISULFIDE ISOMERASE"/>
    <property type="match status" value="1"/>
</dbReference>
<organism evidence="5">
    <name type="scientific">Perkinsus marinus (strain ATCC 50983 / TXsc)</name>
    <dbReference type="NCBI Taxonomy" id="423536"/>
    <lineage>
        <taxon>Eukaryota</taxon>
        <taxon>Sar</taxon>
        <taxon>Alveolata</taxon>
        <taxon>Perkinsozoa</taxon>
        <taxon>Perkinsea</taxon>
        <taxon>Perkinsida</taxon>
        <taxon>Perkinsidae</taxon>
        <taxon>Perkinsus</taxon>
    </lineage>
</organism>
<dbReference type="RefSeq" id="XP_002765124.1">
    <property type="nucleotide sequence ID" value="XM_002765078.1"/>
</dbReference>
<dbReference type="InterPro" id="IPR017937">
    <property type="entry name" value="Thioredoxin_CS"/>
</dbReference>
<dbReference type="GO" id="GO:0005783">
    <property type="term" value="C:endoplasmic reticulum"/>
    <property type="evidence" value="ECO:0007669"/>
    <property type="project" value="TreeGrafter"/>
</dbReference>
<dbReference type="InterPro" id="IPR013766">
    <property type="entry name" value="Thioredoxin_domain"/>
</dbReference>
<dbReference type="OMA" id="FTPWCIN"/>
<dbReference type="PROSITE" id="PS50011">
    <property type="entry name" value="PROTEIN_KINASE_DOM"/>
    <property type="match status" value="1"/>
</dbReference>
<dbReference type="AlphaFoldDB" id="C5LZK6"/>
<dbReference type="PROSITE" id="PS00108">
    <property type="entry name" value="PROTEIN_KINASE_ST"/>
    <property type="match status" value="1"/>
</dbReference>
<dbReference type="Pfam" id="PF00085">
    <property type="entry name" value="Thioredoxin"/>
    <property type="match status" value="2"/>
</dbReference>
<dbReference type="InterPro" id="IPR000719">
    <property type="entry name" value="Prot_kinase_dom"/>
</dbReference>
<dbReference type="Gene3D" id="1.10.510.10">
    <property type="entry name" value="Transferase(Phosphotransferase) domain 1"/>
    <property type="match status" value="1"/>
</dbReference>
<evidence type="ECO:0000256" key="1">
    <source>
        <dbReference type="ARBA" id="ARBA00006347"/>
    </source>
</evidence>
<evidence type="ECO:0000313" key="5">
    <source>
        <dbReference type="Proteomes" id="UP000007800"/>
    </source>
</evidence>
<dbReference type="PROSITE" id="PS00194">
    <property type="entry name" value="THIOREDOXIN_1"/>
    <property type="match status" value="1"/>
</dbReference>